<feature type="compositionally biased region" description="Acidic residues" evidence="1">
    <location>
        <begin position="100"/>
        <end position="139"/>
    </location>
</feature>
<organism evidence="2 3">
    <name type="scientific">Nocardia xishanensis</name>
    <dbReference type="NCBI Taxonomy" id="238964"/>
    <lineage>
        <taxon>Bacteria</taxon>
        <taxon>Bacillati</taxon>
        <taxon>Actinomycetota</taxon>
        <taxon>Actinomycetes</taxon>
        <taxon>Mycobacteriales</taxon>
        <taxon>Nocardiaceae</taxon>
        <taxon>Nocardia</taxon>
    </lineage>
</organism>
<proteinExistence type="predicted"/>
<feature type="region of interest" description="Disordered" evidence="1">
    <location>
        <begin position="91"/>
        <end position="203"/>
    </location>
</feature>
<dbReference type="Proteomes" id="UP001611415">
    <property type="component" value="Unassembled WGS sequence"/>
</dbReference>
<reference evidence="2 3" key="1">
    <citation type="submission" date="2024-10" db="EMBL/GenBank/DDBJ databases">
        <title>The Natural Products Discovery Center: Release of the First 8490 Sequenced Strains for Exploring Actinobacteria Biosynthetic Diversity.</title>
        <authorList>
            <person name="Kalkreuter E."/>
            <person name="Kautsar S.A."/>
            <person name="Yang D."/>
            <person name="Bader C.D."/>
            <person name="Teijaro C.N."/>
            <person name="Fluegel L."/>
            <person name="Davis C.M."/>
            <person name="Simpson J.R."/>
            <person name="Lauterbach L."/>
            <person name="Steele A.D."/>
            <person name="Gui C."/>
            <person name="Meng S."/>
            <person name="Li G."/>
            <person name="Viehrig K."/>
            <person name="Ye F."/>
            <person name="Su P."/>
            <person name="Kiefer A.F."/>
            <person name="Nichols A."/>
            <person name="Cepeda A.J."/>
            <person name="Yan W."/>
            <person name="Fan B."/>
            <person name="Jiang Y."/>
            <person name="Adhikari A."/>
            <person name="Zheng C.-J."/>
            <person name="Schuster L."/>
            <person name="Cowan T.M."/>
            <person name="Smanski M.J."/>
            <person name="Chevrette M.G."/>
            <person name="De Carvalho L.P.S."/>
            <person name="Shen B."/>
        </authorList>
    </citation>
    <scope>NUCLEOTIDE SEQUENCE [LARGE SCALE GENOMIC DNA]</scope>
    <source>
        <strain evidence="2 3">NPDC019275</strain>
    </source>
</reference>
<sequence>MKVGARMAVGIGVGYLLGRTHKMKLALALTGMGLSRQAGGPQALLQRGTSVLGSSTELTKLTDAIRGQLMDAARAAAVTAASNRIDALNERLQLQSTRSEDEDTDEDEYPEDADDHAEDDYESADENEEEEEDEEEDSEPERAKGKKSSSTRARQTTRRRAPASRSRTPAKASGSGERKPTGSRQRRTRADTADSAPVRRTKR</sequence>
<keyword evidence="3" id="KW-1185">Reference proteome</keyword>
<dbReference type="EMBL" id="JBIRYO010000008">
    <property type="protein sequence ID" value="MFI2474666.1"/>
    <property type="molecule type" value="Genomic_DNA"/>
</dbReference>
<name>A0ABW7X0N2_9NOCA</name>
<protein>
    <recommendedName>
        <fullName evidence="4">DNA primase</fullName>
    </recommendedName>
</protein>
<evidence type="ECO:0000313" key="2">
    <source>
        <dbReference type="EMBL" id="MFI2474666.1"/>
    </source>
</evidence>
<evidence type="ECO:0000313" key="3">
    <source>
        <dbReference type="Proteomes" id="UP001611415"/>
    </source>
</evidence>
<evidence type="ECO:0008006" key="4">
    <source>
        <dbReference type="Google" id="ProtNLM"/>
    </source>
</evidence>
<feature type="compositionally biased region" description="Basic residues" evidence="1">
    <location>
        <begin position="144"/>
        <end position="162"/>
    </location>
</feature>
<feature type="compositionally biased region" description="Low complexity" evidence="1">
    <location>
        <begin position="163"/>
        <end position="173"/>
    </location>
</feature>
<comment type="caution">
    <text evidence="2">The sequence shown here is derived from an EMBL/GenBank/DDBJ whole genome shotgun (WGS) entry which is preliminary data.</text>
</comment>
<evidence type="ECO:0000256" key="1">
    <source>
        <dbReference type="SAM" id="MobiDB-lite"/>
    </source>
</evidence>
<dbReference type="RefSeq" id="WP_357402475.1">
    <property type="nucleotide sequence ID" value="NZ_JBEYCD010000003.1"/>
</dbReference>
<accession>A0ABW7X0N2</accession>
<gene>
    <name evidence="2" type="ORF">ACH49W_14920</name>
</gene>